<comment type="caution">
    <text evidence="3">The sequence shown here is derived from an EMBL/GenBank/DDBJ whole genome shotgun (WGS) entry which is preliminary data.</text>
</comment>
<dbReference type="PRINTS" id="PR00385">
    <property type="entry name" value="P450"/>
</dbReference>
<evidence type="ECO:0000313" key="3">
    <source>
        <dbReference type="EMBL" id="KAL2074669.1"/>
    </source>
</evidence>
<dbReference type="PRINTS" id="PR00463">
    <property type="entry name" value="EP450I"/>
</dbReference>
<dbReference type="Pfam" id="PF00067">
    <property type="entry name" value="p450"/>
    <property type="match status" value="1"/>
</dbReference>
<gene>
    <name evidence="3" type="ORF">VTL71DRAFT_8448</name>
</gene>
<proteinExistence type="inferred from homology"/>
<sequence length="574" mass="64930">MAFLLLVACIVLAIAALPIVKLARRYNEARLIGLPVVIDLVDQSSLIWKNFGDRFKPFLKRLPFRIGHYVGFRYFFHDRYRLHELIGPIYTVAAPDGITAPYFPFETTRSLNIMTGTYSQSTRIVVADADVADDVLTRYKDFIKPKSMYEALELFGPNVDTVNGKVWQRQRRLTTPPFNERNSSLVWRESIIQAKDMMRFWTSVGGDGISKTTSDTMTLALHVLTAAGFGKPYDFEGGVTKLTGDHKLSYKDSLRLILRNFGVAFLIETKQPTTSVPRSMIAGISTAIKDFKQYMEEMIDEERAKIGTAQANDNLMSVLVHASESEAQGIERAGLTREEMLGNLFIYNLAGHDTTANTIGYAIYLMASKPEWQVWIREELDFVFGGDDASEDDYEKAFPKLKRCLAAMYETLRLYGPVVVIPKATADTIIEIVSNGKTYSIPRNTNVLVNVNGLNTSPHYWGPDALTWRPDRWIHNSGKTKSMADEEMMQAPKGRFLSWASGPRICPGKKFSQVEFVAVMATLFRRLRVVPVINEGESEEDVKKRILETVEDSKIVMTLAMKHPERVKLIWEEG</sequence>
<accession>A0ABR4CXN2</accession>
<name>A0ABR4CXN2_9HELO</name>
<dbReference type="Gene3D" id="1.10.630.10">
    <property type="entry name" value="Cytochrome P450"/>
    <property type="match status" value="1"/>
</dbReference>
<evidence type="ECO:0008006" key="5">
    <source>
        <dbReference type="Google" id="ProtNLM"/>
    </source>
</evidence>
<dbReference type="InterPro" id="IPR036396">
    <property type="entry name" value="Cyt_P450_sf"/>
</dbReference>
<dbReference type="InterPro" id="IPR002401">
    <property type="entry name" value="Cyt_P450_E_grp-I"/>
</dbReference>
<evidence type="ECO:0000256" key="1">
    <source>
        <dbReference type="ARBA" id="ARBA00010617"/>
    </source>
</evidence>
<reference evidence="3 4" key="1">
    <citation type="journal article" date="2024" name="Commun. Biol.">
        <title>Comparative genomic analysis of thermophilic fungi reveals convergent evolutionary adaptations and gene losses.</title>
        <authorList>
            <person name="Steindorff A.S."/>
            <person name="Aguilar-Pontes M.V."/>
            <person name="Robinson A.J."/>
            <person name="Andreopoulos B."/>
            <person name="LaButti K."/>
            <person name="Kuo A."/>
            <person name="Mondo S."/>
            <person name="Riley R."/>
            <person name="Otillar R."/>
            <person name="Haridas S."/>
            <person name="Lipzen A."/>
            <person name="Grimwood J."/>
            <person name="Schmutz J."/>
            <person name="Clum A."/>
            <person name="Reid I.D."/>
            <person name="Moisan M.C."/>
            <person name="Butler G."/>
            <person name="Nguyen T.T.M."/>
            <person name="Dewar K."/>
            <person name="Conant G."/>
            <person name="Drula E."/>
            <person name="Henrissat B."/>
            <person name="Hansel C."/>
            <person name="Singer S."/>
            <person name="Hutchinson M.I."/>
            <person name="de Vries R.P."/>
            <person name="Natvig D.O."/>
            <person name="Powell A.J."/>
            <person name="Tsang A."/>
            <person name="Grigoriev I.V."/>
        </authorList>
    </citation>
    <scope>NUCLEOTIDE SEQUENCE [LARGE SCALE GENOMIC DNA]</scope>
    <source>
        <strain evidence="3 4">CBS 494.80</strain>
    </source>
</reference>
<dbReference type="PANTHER" id="PTHR24305">
    <property type="entry name" value="CYTOCHROME P450"/>
    <property type="match status" value="1"/>
</dbReference>
<protein>
    <recommendedName>
        <fullName evidence="5">Cytochrome P450</fullName>
    </recommendedName>
</protein>
<dbReference type="InterPro" id="IPR001128">
    <property type="entry name" value="Cyt_P450"/>
</dbReference>
<feature type="signal peptide" evidence="2">
    <location>
        <begin position="1"/>
        <end position="16"/>
    </location>
</feature>
<comment type="similarity">
    <text evidence="1">Belongs to the cytochrome P450 family.</text>
</comment>
<dbReference type="EMBL" id="JAZHXI010000002">
    <property type="protein sequence ID" value="KAL2074669.1"/>
    <property type="molecule type" value="Genomic_DNA"/>
</dbReference>
<evidence type="ECO:0000256" key="2">
    <source>
        <dbReference type="SAM" id="SignalP"/>
    </source>
</evidence>
<organism evidence="3 4">
    <name type="scientific">Oculimacula yallundae</name>
    <dbReference type="NCBI Taxonomy" id="86028"/>
    <lineage>
        <taxon>Eukaryota</taxon>
        <taxon>Fungi</taxon>
        <taxon>Dikarya</taxon>
        <taxon>Ascomycota</taxon>
        <taxon>Pezizomycotina</taxon>
        <taxon>Leotiomycetes</taxon>
        <taxon>Helotiales</taxon>
        <taxon>Ploettnerulaceae</taxon>
        <taxon>Oculimacula</taxon>
    </lineage>
</organism>
<feature type="chain" id="PRO_5045517180" description="Cytochrome P450" evidence="2">
    <location>
        <begin position="17"/>
        <end position="574"/>
    </location>
</feature>
<dbReference type="Proteomes" id="UP001595075">
    <property type="component" value="Unassembled WGS sequence"/>
</dbReference>
<keyword evidence="4" id="KW-1185">Reference proteome</keyword>
<evidence type="ECO:0000313" key="4">
    <source>
        <dbReference type="Proteomes" id="UP001595075"/>
    </source>
</evidence>
<dbReference type="PANTHER" id="PTHR24305:SF166">
    <property type="entry name" value="CYTOCHROME P450 12A4, MITOCHONDRIAL-RELATED"/>
    <property type="match status" value="1"/>
</dbReference>
<keyword evidence="2" id="KW-0732">Signal</keyword>
<dbReference type="InterPro" id="IPR050121">
    <property type="entry name" value="Cytochrome_P450_monoxygenase"/>
</dbReference>
<dbReference type="CDD" id="cd11070">
    <property type="entry name" value="CYP56-like"/>
    <property type="match status" value="1"/>
</dbReference>
<dbReference type="SUPFAM" id="SSF48264">
    <property type="entry name" value="Cytochrome P450"/>
    <property type="match status" value="1"/>
</dbReference>